<sequence length="691" mass="78478">MEWLWGWLTGLRAALCPSCGYKLGPIDWKDGWNWVTTFQRIDEALALGCRKCIFTVDCLKACPTTANIDYSLIERAKAWKMHNLIFVLVKDEGSEAGLRSIDLEIFSPQEGNALDILQISTVRKTLIGDTASKDSFAMVSSWIDECLQTHPDCSKTEQSTHEKRKFPARLLDLTNGKVVLCEGIRPDRYVCLSHCWGKTAHTALTTNKTFKDHLVAIDWNCLTQTFQDAIVICRRLGIPFLWIDSLCIIQDCDEDWKREAALMGSIYESAFLTIAATRASNSSGGCFSKADPAFIGSPVPGHPGWLVREQPTKFPATWFDLDNESSGFPLLSRAWVYQEMRLSRRVLHFCSAEIMWECRSAKRSESGISNEYRDSENQQIYPGTSKIEVGEYAHLDCASLWRQTVREFSRLNITFQTDKLPAMAALAERMAERRAGHDTYLAGLWRNTLSQDLLWRRLVKDDARIDRDYSACRCEPFCQPRPSGVPTWSWASTSCTVAWDAGYTVMTSFTVKHVHYDAAGPRYLGGCSMARIEIESPVVRVEQMNDASIALRHIIGLASYQDNCASQQGQQSTIGQFAVSRYVPDRAPDTIPSEVYTDMLFIPIAHPKSEWHLDIVGLHVGKRRGCCDYERLGLFGMQHGEYFKHSHRTFVTKHGWPYEDIIRNKVPDKEPFTKRLLDVLLEMPREVITLV</sequence>
<evidence type="ECO:0000313" key="2">
    <source>
        <dbReference type="Proteomes" id="UP001065298"/>
    </source>
</evidence>
<organism evidence="1 2">
    <name type="scientific">Fusarium keratoplasticum</name>
    <dbReference type="NCBI Taxonomy" id="1328300"/>
    <lineage>
        <taxon>Eukaryota</taxon>
        <taxon>Fungi</taxon>
        <taxon>Dikarya</taxon>
        <taxon>Ascomycota</taxon>
        <taxon>Pezizomycotina</taxon>
        <taxon>Sordariomycetes</taxon>
        <taxon>Hypocreomycetidae</taxon>
        <taxon>Hypocreales</taxon>
        <taxon>Nectriaceae</taxon>
        <taxon>Fusarium</taxon>
        <taxon>Fusarium solani species complex</taxon>
    </lineage>
</organism>
<keyword evidence="2" id="KW-1185">Reference proteome</keyword>
<name>A0ACC0R632_9HYPO</name>
<gene>
    <name evidence="1" type="ORF">NCS57_00484500</name>
</gene>
<dbReference type="Proteomes" id="UP001065298">
    <property type="component" value="Chromosome 3"/>
</dbReference>
<reference evidence="1" key="1">
    <citation type="submission" date="2022-06" db="EMBL/GenBank/DDBJ databases">
        <title>Fusarium solani species complex genomes reveal bases of compartmentalisation and animal pathogenesis.</title>
        <authorList>
            <person name="Tsai I.J."/>
        </authorList>
    </citation>
    <scope>NUCLEOTIDE SEQUENCE</scope>
    <source>
        <strain evidence="1">Fu6.1</strain>
    </source>
</reference>
<dbReference type="EMBL" id="CM046505">
    <property type="protein sequence ID" value="KAI8675820.1"/>
    <property type="molecule type" value="Genomic_DNA"/>
</dbReference>
<protein>
    <submittedName>
        <fullName evidence="1">HET domain-containing protein</fullName>
    </submittedName>
</protein>
<proteinExistence type="predicted"/>
<accession>A0ACC0R632</accession>
<evidence type="ECO:0000313" key="1">
    <source>
        <dbReference type="EMBL" id="KAI8675820.1"/>
    </source>
</evidence>
<comment type="caution">
    <text evidence="1">The sequence shown here is derived from an EMBL/GenBank/DDBJ whole genome shotgun (WGS) entry which is preliminary data.</text>
</comment>